<evidence type="ECO:0000313" key="3">
    <source>
        <dbReference type="EMBL" id="CAH2003056.1"/>
    </source>
</evidence>
<sequence>MITLTRVCLGVLIIHYVHCKVAKSVDNSSKGPISLKNPNKIDIVVTVRSGADKAESCQAPGSDEIDVKPLGESKPIDDMKLADDVNPASDVKPVDSSVESLSLESNEAREETETCTETFICAKPGTFPSPNKCSDFYICHKKDEESNAMERIKLSCPKGMTFDKNIKKCTSRTDAACLTGRKQNNH</sequence>
<dbReference type="SMART" id="SM00494">
    <property type="entry name" value="ChtBD2"/>
    <property type="match status" value="1"/>
</dbReference>
<dbReference type="InterPro" id="IPR002557">
    <property type="entry name" value="Chitin-bd_dom"/>
</dbReference>
<dbReference type="SUPFAM" id="SSF57625">
    <property type="entry name" value="Invertebrate chitin-binding proteins"/>
    <property type="match status" value="1"/>
</dbReference>
<protein>
    <recommendedName>
        <fullName evidence="2">Chitin-binding type-2 domain-containing protein</fullName>
    </recommendedName>
</protein>
<reference evidence="3" key="1">
    <citation type="submission" date="2022-03" db="EMBL/GenBank/DDBJ databases">
        <authorList>
            <person name="Sayadi A."/>
        </authorList>
    </citation>
    <scope>NUCLEOTIDE SEQUENCE</scope>
</reference>
<accession>A0A9P0LZU5</accession>
<feature type="domain" description="Chitin-binding type-2" evidence="2">
    <location>
        <begin position="118"/>
        <end position="179"/>
    </location>
</feature>
<dbReference type="OrthoDB" id="6736091at2759"/>
<proteinExistence type="predicted"/>
<organism evidence="3 4">
    <name type="scientific">Acanthoscelides obtectus</name>
    <name type="common">Bean weevil</name>
    <name type="synonym">Bruchus obtectus</name>
    <dbReference type="NCBI Taxonomy" id="200917"/>
    <lineage>
        <taxon>Eukaryota</taxon>
        <taxon>Metazoa</taxon>
        <taxon>Ecdysozoa</taxon>
        <taxon>Arthropoda</taxon>
        <taxon>Hexapoda</taxon>
        <taxon>Insecta</taxon>
        <taxon>Pterygota</taxon>
        <taxon>Neoptera</taxon>
        <taxon>Endopterygota</taxon>
        <taxon>Coleoptera</taxon>
        <taxon>Polyphaga</taxon>
        <taxon>Cucujiformia</taxon>
        <taxon>Chrysomeloidea</taxon>
        <taxon>Chrysomelidae</taxon>
        <taxon>Bruchinae</taxon>
        <taxon>Bruchini</taxon>
        <taxon>Acanthoscelides</taxon>
    </lineage>
</organism>
<keyword evidence="4" id="KW-1185">Reference proteome</keyword>
<gene>
    <name evidence="3" type="ORF">ACAOBT_LOCUS27150</name>
</gene>
<dbReference type="AlphaFoldDB" id="A0A9P0LZU5"/>
<name>A0A9P0LZU5_ACAOB</name>
<dbReference type="Proteomes" id="UP001152888">
    <property type="component" value="Unassembled WGS sequence"/>
</dbReference>
<dbReference type="GO" id="GO:0005576">
    <property type="term" value="C:extracellular region"/>
    <property type="evidence" value="ECO:0007669"/>
    <property type="project" value="InterPro"/>
</dbReference>
<keyword evidence="1" id="KW-0732">Signal</keyword>
<evidence type="ECO:0000313" key="4">
    <source>
        <dbReference type="Proteomes" id="UP001152888"/>
    </source>
</evidence>
<comment type="caution">
    <text evidence="3">The sequence shown here is derived from an EMBL/GenBank/DDBJ whole genome shotgun (WGS) entry which is preliminary data.</text>
</comment>
<dbReference type="GO" id="GO:0008061">
    <property type="term" value="F:chitin binding"/>
    <property type="evidence" value="ECO:0007669"/>
    <property type="project" value="InterPro"/>
</dbReference>
<evidence type="ECO:0000259" key="2">
    <source>
        <dbReference type="PROSITE" id="PS50940"/>
    </source>
</evidence>
<dbReference type="Gene3D" id="2.170.140.10">
    <property type="entry name" value="Chitin binding domain"/>
    <property type="match status" value="1"/>
</dbReference>
<feature type="chain" id="PRO_5040214661" description="Chitin-binding type-2 domain-containing protein" evidence="1">
    <location>
        <begin position="20"/>
        <end position="186"/>
    </location>
</feature>
<dbReference type="PROSITE" id="PS50940">
    <property type="entry name" value="CHIT_BIND_II"/>
    <property type="match status" value="1"/>
</dbReference>
<dbReference type="EMBL" id="CAKOFQ010007527">
    <property type="protein sequence ID" value="CAH2003056.1"/>
    <property type="molecule type" value="Genomic_DNA"/>
</dbReference>
<feature type="signal peptide" evidence="1">
    <location>
        <begin position="1"/>
        <end position="19"/>
    </location>
</feature>
<dbReference type="InterPro" id="IPR036508">
    <property type="entry name" value="Chitin-bd_dom_sf"/>
</dbReference>
<dbReference type="Pfam" id="PF01607">
    <property type="entry name" value="CBM_14"/>
    <property type="match status" value="1"/>
</dbReference>
<evidence type="ECO:0000256" key="1">
    <source>
        <dbReference type="SAM" id="SignalP"/>
    </source>
</evidence>